<evidence type="ECO:0000256" key="2">
    <source>
        <dbReference type="ARBA" id="ARBA00012417"/>
    </source>
</evidence>
<dbReference type="InterPro" id="IPR006172">
    <property type="entry name" value="DNA-dir_DNA_pol_B"/>
</dbReference>
<dbReference type="Pfam" id="PF00136">
    <property type="entry name" value="DNA_pol_B"/>
    <property type="match status" value="1"/>
</dbReference>
<reference evidence="9" key="1">
    <citation type="submission" date="2018-05" db="EMBL/GenBank/DDBJ databases">
        <authorList>
            <person name="Lanie J.A."/>
            <person name="Ng W.-L."/>
            <person name="Kazmierczak K.M."/>
            <person name="Andrzejewski T.M."/>
            <person name="Davidsen T.M."/>
            <person name="Wayne K.J."/>
            <person name="Tettelin H."/>
            <person name="Glass J.I."/>
            <person name="Rusch D."/>
            <person name="Podicherti R."/>
            <person name="Tsui H.-C.T."/>
            <person name="Winkler M.E."/>
        </authorList>
    </citation>
    <scope>NUCLEOTIDE SEQUENCE</scope>
</reference>
<dbReference type="InterPro" id="IPR050240">
    <property type="entry name" value="DNA_pol_type-B"/>
</dbReference>
<feature type="domain" description="DNA-directed DNA polymerase family B multifunctional" evidence="8">
    <location>
        <begin position="12"/>
        <end position="354"/>
    </location>
</feature>
<dbReference type="GO" id="GO:0000166">
    <property type="term" value="F:nucleotide binding"/>
    <property type="evidence" value="ECO:0007669"/>
    <property type="project" value="InterPro"/>
</dbReference>
<evidence type="ECO:0000256" key="3">
    <source>
        <dbReference type="ARBA" id="ARBA00022679"/>
    </source>
</evidence>
<evidence type="ECO:0000259" key="8">
    <source>
        <dbReference type="Pfam" id="PF00136"/>
    </source>
</evidence>
<dbReference type="PRINTS" id="PR00106">
    <property type="entry name" value="DNAPOLB"/>
</dbReference>
<proteinExistence type="inferred from homology"/>
<comment type="similarity">
    <text evidence="1">Belongs to the DNA polymerase type-B family.</text>
</comment>
<organism evidence="9">
    <name type="scientific">marine metagenome</name>
    <dbReference type="NCBI Taxonomy" id="408172"/>
    <lineage>
        <taxon>unclassified sequences</taxon>
        <taxon>metagenomes</taxon>
        <taxon>ecological metagenomes</taxon>
    </lineage>
</organism>
<dbReference type="InterPro" id="IPR023211">
    <property type="entry name" value="DNA_pol_palm_dom_sf"/>
</dbReference>
<dbReference type="GO" id="GO:0003677">
    <property type="term" value="F:DNA binding"/>
    <property type="evidence" value="ECO:0007669"/>
    <property type="project" value="UniProtKB-KW"/>
</dbReference>
<feature type="non-terminal residue" evidence="9">
    <location>
        <position position="364"/>
    </location>
</feature>
<dbReference type="InterPro" id="IPR006134">
    <property type="entry name" value="DNA-dir_DNA_pol_B_multi_dom"/>
</dbReference>
<dbReference type="EMBL" id="UINC01098940">
    <property type="protein sequence ID" value="SVC57835.1"/>
    <property type="molecule type" value="Genomic_DNA"/>
</dbReference>
<dbReference type="Gene3D" id="1.20.1280.300">
    <property type="match status" value="1"/>
</dbReference>
<accession>A0A382NBX1</accession>
<dbReference type="PANTHER" id="PTHR10322">
    <property type="entry name" value="DNA POLYMERASE CATALYTIC SUBUNIT"/>
    <property type="match status" value="1"/>
</dbReference>
<evidence type="ECO:0000256" key="1">
    <source>
        <dbReference type="ARBA" id="ARBA00005755"/>
    </source>
</evidence>
<dbReference type="Gene3D" id="3.90.1600.10">
    <property type="entry name" value="Palm domain of DNA polymerase"/>
    <property type="match status" value="1"/>
</dbReference>
<dbReference type="PANTHER" id="PTHR10322:SF23">
    <property type="entry name" value="DNA POLYMERASE DELTA CATALYTIC SUBUNIT"/>
    <property type="match status" value="1"/>
</dbReference>
<evidence type="ECO:0000256" key="7">
    <source>
        <dbReference type="ARBA" id="ARBA00049244"/>
    </source>
</evidence>
<gene>
    <name evidence="9" type="ORF">METZ01_LOCUS310689</name>
</gene>
<dbReference type="EC" id="2.7.7.7" evidence="2"/>
<keyword evidence="6" id="KW-0238">DNA-binding</keyword>
<dbReference type="InterPro" id="IPR043502">
    <property type="entry name" value="DNA/RNA_pol_sf"/>
</dbReference>
<keyword evidence="3" id="KW-0808">Transferase</keyword>
<evidence type="ECO:0000256" key="4">
    <source>
        <dbReference type="ARBA" id="ARBA00022695"/>
    </source>
</evidence>
<evidence type="ECO:0000256" key="5">
    <source>
        <dbReference type="ARBA" id="ARBA00022932"/>
    </source>
</evidence>
<protein>
    <recommendedName>
        <fullName evidence="2">DNA-directed DNA polymerase</fullName>
        <ecNumber evidence="2">2.7.7.7</ecNumber>
    </recommendedName>
</protein>
<keyword evidence="5" id="KW-0239">DNA-directed DNA polymerase</keyword>
<keyword evidence="4" id="KW-0548">Nucleotidyltransferase</keyword>
<name>A0A382NBX1_9ZZZZ</name>
<dbReference type="SUPFAM" id="SSF56672">
    <property type="entry name" value="DNA/RNA polymerases"/>
    <property type="match status" value="1"/>
</dbReference>
<comment type="catalytic activity">
    <reaction evidence="7">
        <text>DNA(n) + a 2'-deoxyribonucleoside 5'-triphosphate = DNA(n+1) + diphosphate</text>
        <dbReference type="Rhea" id="RHEA:22508"/>
        <dbReference type="Rhea" id="RHEA-COMP:17339"/>
        <dbReference type="Rhea" id="RHEA-COMP:17340"/>
        <dbReference type="ChEBI" id="CHEBI:33019"/>
        <dbReference type="ChEBI" id="CHEBI:61560"/>
        <dbReference type="ChEBI" id="CHEBI:173112"/>
        <dbReference type="EC" id="2.7.7.7"/>
    </reaction>
</comment>
<evidence type="ECO:0000313" key="9">
    <source>
        <dbReference type="EMBL" id="SVC57835.1"/>
    </source>
</evidence>
<evidence type="ECO:0000256" key="6">
    <source>
        <dbReference type="ARBA" id="ARBA00023125"/>
    </source>
</evidence>
<dbReference type="Gene3D" id="3.30.342.10">
    <property type="entry name" value="DNA Polymerase, chain B, domain 1"/>
    <property type="match status" value="1"/>
</dbReference>
<sequence>MSKCNYTDVFAQTRMWDCIIYNHLLKEKVVIPQKSKQRKGDAYEGAYVKAPQKGRHKWIVSFDLNSLYPHLIMQYNISPETILGTWEDEIGVDGLVNKEFDTSIWKEKNVTVTPNGSVYRKDKQGFLPKLMESMYDDRVKYKKLMLEEQKKGRNADPNKLSQYYNYQQNLKIALNSAYGAMGNQWFRYYDERNAEAVSVAGQLSVQWAENAVNNYLNTTLSTVNKDYIVAMDTDSLYVCLDSLVSKVGITDEEKIVDFLDKACGRIEGVIEKSYDELAEYVNAFQQKMVMKREVIADTGIWTAKKHYILNVHDSEGVRYEDPKLKIVGIEAIKSSTPQACRESLKAIFNIIISGTEDDVISYIE</sequence>
<dbReference type="AlphaFoldDB" id="A0A382NBX1"/>
<dbReference type="GO" id="GO:0003887">
    <property type="term" value="F:DNA-directed DNA polymerase activity"/>
    <property type="evidence" value="ECO:0007669"/>
    <property type="project" value="UniProtKB-KW"/>
</dbReference>